<evidence type="ECO:0000313" key="3">
    <source>
        <dbReference type="Proteomes" id="UP000663840"/>
    </source>
</evidence>
<feature type="compositionally biased region" description="Basic and acidic residues" evidence="1">
    <location>
        <begin position="152"/>
        <end position="165"/>
    </location>
</feature>
<feature type="region of interest" description="Disordered" evidence="1">
    <location>
        <begin position="152"/>
        <end position="196"/>
    </location>
</feature>
<organism evidence="2 3">
    <name type="scientific">Rhizoctonia solani</name>
    <dbReference type="NCBI Taxonomy" id="456999"/>
    <lineage>
        <taxon>Eukaryota</taxon>
        <taxon>Fungi</taxon>
        <taxon>Dikarya</taxon>
        <taxon>Basidiomycota</taxon>
        <taxon>Agaricomycotina</taxon>
        <taxon>Agaricomycetes</taxon>
        <taxon>Cantharellales</taxon>
        <taxon>Ceratobasidiaceae</taxon>
        <taxon>Rhizoctonia</taxon>
    </lineage>
</organism>
<evidence type="ECO:0000256" key="1">
    <source>
        <dbReference type="SAM" id="MobiDB-lite"/>
    </source>
</evidence>
<comment type="caution">
    <text evidence="2">The sequence shown here is derived from an EMBL/GenBank/DDBJ whole genome shotgun (WGS) entry which is preliminary data.</text>
</comment>
<gene>
    <name evidence="2" type="ORF">RDB_LOCUS63119</name>
</gene>
<feature type="non-terminal residue" evidence="2">
    <location>
        <position position="1"/>
    </location>
</feature>
<feature type="region of interest" description="Disordered" evidence="1">
    <location>
        <begin position="241"/>
        <end position="261"/>
    </location>
</feature>
<evidence type="ECO:0000313" key="2">
    <source>
        <dbReference type="EMBL" id="CAE6429017.1"/>
    </source>
</evidence>
<accession>A0A8H3AJH9</accession>
<reference evidence="2" key="1">
    <citation type="submission" date="2021-01" db="EMBL/GenBank/DDBJ databases">
        <authorList>
            <person name="Kaushik A."/>
        </authorList>
    </citation>
    <scope>NUCLEOTIDE SEQUENCE</scope>
    <source>
        <strain evidence="2">AG1-1A</strain>
    </source>
</reference>
<dbReference type="Proteomes" id="UP000663840">
    <property type="component" value="Unassembled WGS sequence"/>
</dbReference>
<dbReference type="AlphaFoldDB" id="A0A8H3AJH9"/>
<proteinExistence type="predicted"/>
<feature type="compositionally biased region" description="Basic residues" evidence="1">
    <location>
        <begin position="178"/>
        <end position="189"/>
    </location>
</feature>
<sequence length="321" mass="35134">KTVSLKSSSQPSPAKQIDLNSFVYQKRIIERSASYSNSSRPKSGSKNKDQVVSLVASSSDVSKASVGSTKPSHSLKKFTLGITKECPNAEATFTAEQINSLCRCVVCGHPWTARKLPKHKWHHIISCARKCGCELDVLYVKLIAAVVDAPEPKNKKSVKDKEPQREPSGPRSLLAHTVQKHAPAKKRGRRAEPESPVLQPVEDIRKIILERGAALLGVAPILDAESQQDVIPGISTESQLSKEKQEEEQGIPSTQTFAPSKIGERPRLFGDALATLNMDTRSGLFYADTPCTISPNITTGTLSTFQIRNNPPVIHPFYLHV</sequence>
<dbReference type="EMBL" id="CAJMWR010001562">
    <property type="protein sequence ID" value="CAE6429017.1"/>
    <property type="molecule type" value="Genomic_DNA"/>
</dbReference>
<protein>
    <submittedName>
        <fullName evidence="2">Uncharacterized protein</fullName>
    </submittedName>
</protein>
<name>A0A8H3AJH9_9AGAM</name>